<dbReference type="AlphaFoldDB" id="A0A8S4QUC5"/>
<proteinExistence type="predicted"/>
<dbReference type="EMBL" id="CAKXAJ010017097">
    <property type="protein sequence ID" value="CAH2216837.1"/>
    <property type="molecule type" value="Genomic_DNA"/>
</dbReference>
<dbReference type="Proteomes" id="UP000838756">
    <property type="component" value="Unassembled WGS sequence"/>
</dbReference>
<reference evidence="2" key="1">
    <citation type="submission" date="2022-03" db="EMBL/GenBank/DDBJ databases">
        <authorList>
            <person name="Lindestad O."/>
        </authorList>
    </citation>
    <scope>NUCLEOTIDE SEQUENCE</scope>
</reference>
<sequence length="139" mass="15167">MKGILTTIGEIIKRGGHDPPALLRRRRDYWVRRCFVQPGFVTRVPLRRERAAATCCIYALHFDPTYTEDGDRCKLVEISKNKGSMLCTSKGIPPLDVRSGFGFPRVQFTAEGAEAAHGGAGAAQYRPAPRPPGSPLGSA</sequence>
<protein>
    <submittedName>
        <fullName evidence="2">Jg25050 protein</fullName>
    </submittedName>
</protein>
<name>A0A8S4QUC5_9NEOP</name>
<evidence type="ECO:0000313" key="2">
    <source>
        <dbReference type="EMBL" id="CAH2216837.1"/>
    </source>
</evidence>
<accession>A0A8S4QUC5</accession>
<feature type="region of interest" description="Disordered" evidence="1">
    <location>
        <begin position="117"/>
        <end position="139"/>
    </location>
</feature>
<organism evidence="2 3">
    <name type="scientific">Pararge aegeria aegeria</name>
    <dbReference type="NCBI Taxonomy" id="348720"/>
    <lineage>
        <taxon>Eukaryota</taxon>
        <taxon>Metazoa</taxon>
        <taxon>Ecdysozoa</taxon>
        <taxon>Arthropoda</taxon>
        <taxon>Hexapoda</taxon>
        <taxon>Insecta</taxon>
        <taxon>Pterygota</taxon>
        <taxon>Neoptera</taxon>
        <taxon>Endopterygota</taxon>
        <taxon>Lepidoptera</taxon>
        <taxon>Glossata</taxon>
        <taxon>Ditrysia</taxon>
        <taxon>Papilionoidea</taxon>
        <taxon>Nymphalidae</taxon>
        <taxon>Satyrinae</taxon>
        <taxon>Satyrini</taxon>
        <taxon>Parargina</taxon>
        <taxon>Pararge</taxon>
    </lineage>
</organism>
<evidence type="ECO:0000256" key="1">
    <source>
        <dbReference type="SAM" id="MobiDB-lite"/>
    </source>
</evidence>
<evidence type="ECO:0000313" key="3">
    <source>
        <dbReference type="Proteomes" id="UP000838756"/>
    </source>
</evidence>
<keyword evidence="3" id="KW-1185">Reference proteome</keyword>
<comment type="caution">
    <text evidence="2">The sequence shown here is derived from an EMBL/GenBank/DDBJ whole genome shotgun (WGS) entry which is preliminary data.</text>
</comment>
<feature type="compositionally biased region" description="Pro residues" evidence="1">
    <location>
        <begin position="128"/>
        <end position="139"/>
    </location>
</feature>
<gene>
    <name evidence="2" type="primary">jg25050</name>
    <name evidence="2" type="ORF">PAEG_LOCUS4793</name>
</gene>